<dbReference type="RefSeq" id="WP_171606317.1">
    <property type="nucleotide sequence ID" value="NZ_WHPF01000002.1"/>
</dbReference>
<protein>
    <submittedName>
        <fullName evidence="4">Alpha/beta hydrolase fold domain-containing protein</fullName>
    </submittedName>
</protein>
<dbReference type="InterPro" id="IPR049492">
    <property type="entry name" value="BD-FAE-like_dom"/>
</dbReference>
<keyword evidence="2" id="KW-0732">Signal</keyword>
<dbReference type="SUPFAM" id="SSF53474">
    <property type="entry name" value="alpha/beta-Hydrolases"/>
    <property type="match status" value="1"/>
</dbReference>
<accession>A0A8J8JT94</accession>
<dbReference type="Gene3D" id="3.40.50.1820">
    <property type="entry name" value="alpha/beta hydrolase"/>
    <property type="match status" value="1"/>
</dbReference>
<evidence type="ECO:0000256" key="1">
    <source>
        <dbReference type="ARBA" id="ARBA00022801"/>
    </source>
</evidence>
<dbReference type="PANTHER" id="PTHR48081">
    <property type="entry name" value="AB HYDROLASE SUPERFAMILY PROTEIN C4A8.06C"/>
    <property type="match status" value="1"/>
</dbReference>
<dbReference type="InterPro" id="IPR029058">
    <property type="entry name" value="AB_hydrolase_fold"/>
</dbReference>
<evidence type="ECO:0000313" key="5">
    <source>
        <dbReference type="Proteomes" id="UP000598971"/>
    </source>
</evidence>
<evidence type="ECO:0000313" key="4">
    <source>
        <dbReference type="EMBL" id="NNV54394.1"/>
    </source>
</evidence>
<organism evidence="4 5">
    <name type="scientific">Limnovirga soli</name>
    <dbReference type="NCBI Taxonomy" id="2656915"/>
    <lineage>
        <taxon>Bacteria</taxon>
        <taxon>Pseudomonadati</taxon>
        <taxon>Bacteroidota</taxon>
        <taxon>Chitinophagia</taxon>
        <taxon>Chitinophagales</taxon>
        <taxon>Chitinophagaceae</taxon>
        <taxon>Limnovirga</taxon>
    </lineage>
</organism>
<comment type="caution">
    <text evidence="4">The sequence shown here is derived from an EMBL/GenBank/DDBJ whole genome shotgun (WGS) entry which is preliminary data.</text>
</comment>
<gene>
    <name evidence="4" type="ORF">GD597_02910</name>
</gene>
<proteinExistence type="predicted"/>
<name>A0A8J8JT94_9BACT</name>
<dbReference type="PANTHER" id="PTHR48081:SF13">
    <property type="entry name" value="ALPHA_BETA HYDROLASE"/>
    <property type="match status" value="1"/>
</dbReference>
<keyword evidence="1 4" id="KW-0378">Hydrolase</keyword>
<feature type="domain" description="BD-FAE-like" evidence="3">
    <location>
        <begin position="54"/>
        <end position="265"/>
    </location>
</feature>
<feature type="chain" id="PRO_5035251234" evidence="2">
    <location>
        <begin position="24"/>
        <end position="304"/>
    </location>
</feature>
<dbReference type="GO" id="GO:0016787">
    <property type="term" value="F:hydrolase activity"/>
    <property type="evidence" value="ECO:0007669"/>
    <property type="project" value="UniProtKB-KW"/>
</dbReference>
<dbReference type="InterPro" id="IPR050300">
    <property type="entry name" value="GDXG_lipolytic_enzyme"/>
</dbReference>
<dbReference type="AlphaFoldDB" id="A0A8J8JT94"/>
<keyword evidence="5" id="KW-1185">Reference proteome</keyword>
<feature type="signal peptide" evidence="2">
    <location>
        <begin position="1"/>
        <end position="23"/>
    </location>
</feature>
<dbReference type="Proteomes" id="UP000598971">
    <property type="component" value="Unassembled WGS sequence"/>
</dbReference>
<evidence type="ECO:0000256" key="2">
    <source>
        <dbReference type="SAM" id="SignalP"/>
    </source>
</evidence>
<dbReference type="Pfam" id="PF20434">
    <property type="entry name" value="BD-FAE"/>
    <property type="match status" value="1"/>
</dbReference>
<dbReference type="EMBL" id="WHPF01000002">
    <property type="protein sequence ID" value="NNV54394.1"/>
    <property type="molecule type" value="Genomic_DNA"/>
</dbReference>
<sequence length="304" mass="33457">MKKRLPLTSVFILCCSFLQIAQAQKSPVQGIFPANTVTYSNIAYAGDTLQKHLLDIYLPANTTSNLPLIVWIHGGAWMMNDKYADMGYMTNTVKAFIDSGYALASIDYRFSTSAVFPAQIQDCNQAIDYLYQHAANYHIDKNRIALIGFSAGGHLASLLGLSNNNAVANFYANGNKPKFTIKAVLDFYGPSHLLMMAANADTTEDNILSPIEILLGASPISRPDLAQQASPVNYIDKKDPPFFIVQGEKDLSVPNTQSKLLSAWLGLQAVPNQLIIVPNAPHYGTMFDVPSIRQPLFAFLRQHL</sequence>
<evidence type="ECO:0000259" key="3">
    <source>
        <dbReference type="Pfam" id="PF20434"/>
    </source>
</evidence>
<reference evidence="4" key="1">
    <citation type="submission" date="2019-10" db="EMBL/GenBank/DDBJ databases">
        <title>Draft genome sequence of Panacibacter sp. KCS-6.</title>
        <authorList>
            <person name="Yim K.J."/>
        </authorList>
    </citation>
    <scope>NUCLEOTIDE SEQUENCE</scope>
    <source>
        <strain evidence="4">KCS-6</strain>
    </source>
</reference>